<dbReference type="GO" id="GO:0007188">
    <property type="term" value="P:adenylate cyclase-modulating G protein-coupled receptor signaling pathway"/>
    <property type="evidence" value="ECO:0007669"/>
    <property type="project" value="TreeGrafter"/>
</dbReference>
<dbReference type="InterPro" id="IPR027417">
    <property type="entry name" value="P-loop_NTPase"/>
</dbReference>
<reference evidence="8 9" key="1">
    <citation type="journal article" date="2018" name="Nat. Ecol. Evol.">
        <title>Shark genomes provide insights into elasmobranch evolution and the origin of vertebrates.</title>
        <authorList>
            <person name="Hara Y"/>
            <person name="Yamaguchi K"/>
            <person name="Onimaru K"/>
            <person name="Kadota M"/>
            <person name="Koyanagi M"/>
            <person name="Keeley SD"/>
            <person name="Tatsumi K"/>
            <person name="Tanaka K"/>
            <person name="Motone F"/>
            <person name="Kageyama Y"/>
            <person name="Nozu R"/>
            <person name="Adachi N"/>
            <person name="Nishimura O"/>
            <person name="Nakagawa R"/>
            <person name="Tanegashima C"/>
            <person name="Kiyatake I"/>
            <person name="Matsumoto R"/>
            <person name="Murakumo K"/>
            <person name="Nishida K"/>
            <person name="Terakita A"/>
            <person name="Kuratani S"/>
            <person name="Sato K"/>
            <person name="Hyodo S Kuraku.S."/>
        </authorList>
    </citation>
    <scope>NUCLEOTIDE SEQUENCE [LARGE SCALE GENOMIC DNA]</scope>
</reference>
<dbReference type="InterPro" id="IPR011025">
    <property type="entry name" value="GproteinA_insert"/>
</dbReference>
<dbReference type="CDD" id="cd00066">
    <property type="entry name" value="G-alpha"/>
    <property type="match status" value="1"/>
</dbReference>
<dbReference type="PANTHER" id="PTHR10218">
    <property type="entry name" value="GTP-BINDING PROTEIN ALPHA SUBUNIT"/>
    <property type="match status" value="1"/>
</dbReference>
<feature type="binding site" evidence="6">
    <location>
        <begin position="117"/>
        <end position="121"/>
    </location>
    <ligand>
        <name>GTP</name>
        <dbReference type="ChEBI" id="CHEBI:37565"/>
    </ligand>
</feature>
<dbReference type="GO" id="GO:0031683">
    <property type="term" value="F:G-protein beta/gamma-subunit complex binding"/>
    <property type="evidence" value="ECO:0007669"/>
    <property type="project" value="InterPro"/>
</dbReference>
<evidence type="ECO:0000256" key="3">
    <source>
        <dbReference type="ARBA" id="ARBA00022842"/>
    </source>
</evidence>
<dbReference type="InterPro" id="IPR001019">
    <property type="entry name" value="Gprotein_alpha_su"/>
</dbReference>
<dbReference type="PANTHER" id="PTHR10218:SF217">
    <property type="entry name" value="GUANINE NUCLEOTIDE-BINDING PROTEIN SUBUNIT ALPHA-15"/>
    <property type="match status" value="1"/>
</dbReference>
<feature type="binding site" evidence="6">
    <location>
        <position position="242"/>
    </location>
    <ligand>
        <name>GTP</name>
        <dbReference type="ChEBI" id="CHEBI:37565"/>
    </ligand>
</feature>
<proteinExistence type="predicted"/>
<dbReference type="OrthoDB" id="5817230at2759"/>
<evidence type="ECO:0000256" key="7">
    <source>
        <dbReference type="PIRSR" id="PIRSR601019-2"/>
    </source>
</evidence>
<evidence type="ECO:0000256" key="5">
    <source>
        <dbReference type="ARBA" id="ARBA00023224"/>
    </source>
</evidence>
<keyword evidence="2 6" id="KW-0547">Nucleotide-binding</keyword>
<keyword evidence="4 6" id="KW-0342">GTP-binding</keyword>
<feature type="binding site" evidence="6">
    <location>
        <begin position="67"/>
        <end position="68"/>
    </location>
    <ligand>
        <name>GTP</name>
        <dbReference type="ChEBI" id="CHEBI:37565"/>
    </ligand>
</feature>
<protein>
    <submittedName>
        <fullName evidence="8">Uncharacterized protein</fullName>
    </submittedName>
</protein>
<dbReference type="GO" id="GO:0005737">
    <property type="term" value="C:cytoplasm"/>
    <property type="evidence" value="ECO:0007669"/>
    <property type="project" value="TreeGrafter"/>
</dbReference>
<dbReference type="PROSITE" id="PS51882">
    <property type="entry name" value="G_ALPHA"/>
    <property type="match status" value="1"/>
</dbReference>
<sequence>MSLGVCLQCLSFCRCSLSEAEKAARDTNKDLNKWLQQQKQKQKRELKLLLLGVRTCYERRREYQLLDSTNYYLTDIDRIAASDYIPTEQDVLRVRVPTTGINEYSFKMNQVSLRLVDVGGQKSERRKWIHCFQNVVSLIFLASLSEYDQVLEESENENRMRESLSLFYFILKSEYFETSPIILFLNKMDILEEKILKSHLVDYFPEFHGAKRNAEDAMNFILKMYKGQIKDGRDIYCHTTCATDTDNIRKVYADIKDAVFLKILRNLDLL</sequence>
<dbReference type="FunFam" id="3.40.50.300:FF:000563">
    <property type="entry name" value="Guanine nucleotide-binding protein alpha subunit"/>
    <property type="match status" value="1"/>
</dbReference>
<evidence type="ECO:0000256" key="6">
    <source>
        <dbReference type="PIRSR" id="PIRSR601019-1"/>
    </source>
</evidence>
<dbReference type="GO" id="GO:0005834">
    <property type="term" value="C:heterotrimeric G-protein complex"/>
    <property type="evidence" value="ECO:0007669"/>
    <property type="project" value="TreeGrafter"/>
</dbReference>
<dbReference type="Pfam" id="PF00503">
    <property type="entry name" value="G-alpha"/>
    <property type="match status" value="1"/>
</dbReference>
<dbReference type="GO" id="GO:0005525">
    <property type="term" value="F:GTP binding"/>
    <property type="evidence" value="ECO:0007669"/>
    <property type="project" value="UniProtKB-KW"/>
</dbReference>
<feature type="binding site" evidence="6">
    <location>
        <begin position="92"/>
        <end position="98"/>
    </location>
    <ligand>
        <name>GTP</name>
        <dbReference type="ChEBI" id="CHEBI:37565"/>
    </ligand>
</feature>
<evidence type="ECO:0000313" key="8">
    <source>
        <dbReference type="EMBL" id="GCB63084.1"/>
    </source>
</evidence>
<dbReference type="OMA" id="SENEMYA"/>
<keyword evidence="3 7" id="KW-0460">Magnesium</keyword>
<dbReference type="STRING" id="75743.A0A401NQF1"/>
<evidence type="ECO:0000256" key="2">
    <source>
        <dbReference type="ARBA" id="ARBA00022741"/>
    </source>
</evidence>
<keyword evidence="5" id="KW-0807">Transducer</keyword>
<dbReference type="GO" id="GO:0060158">
    <property type="term" value="P:phospholipase C-activating dopamine receptor signaling pathway"/>
    <property type="evidence" value="ECO:0007669"/>
    <property type="project" value="TreeGrafter"/>
</dbReference>
<comment type="caution">
    <text evidence="8">The sequence shown here is derived from an EMBL/GenBank/DDBJ whole genome shotgun (WGS) entry which is preliminary data.</text>
</comment>
<dbReference type="SUPFAM" id="SSF47895">
    <property type="entry name" value="Transducin (alpha subunit), insertion domain"/>
    <property type="match status" value="1"/>
</dbReference>
<dbReference type="SUPFAM" id="SSF52540">
    <property type="entry name" value="P-loop containing nucleoside triphosphate hydrolases"/>
    <property type="match status" value="1"/>
</dbReference>
<evidence type="ECO:0000256" key="4">
    <source>
        <dbReference type="ARBA" id="ARBA00023134"/>
    </source>
</evidence>
<keyword evidence="9" id="KW-1185">Reference proteome</keyword>
<feature type="binding site" evidence="6">
    <location>
        <begin position="186"/>
        <end position="189"/>
    </location>
    <ligand>
        <name>GTP</name>
        <dbReference type="ChEBI" id="CHEBI:37565"/>
    </ligand>
</feature>
<dbReference type="Proteomes" id="UP000288216">
    <property type="component" value="Unassembled WGS sequence"/>
</dbReference>
<feature type="binding site" evidence="7">
    <location>
        <position position="98"/>
    </location>
    <ligand>
        <name>Mg(2+)</name>
        <dbReference type="ChEBI" id="CHEBI:18420"/>
    </ligand>
</feature>
<dbReference type="SMART" id="SM00275">
    <property type="entry name" value="G_alpha"/>
    <property type="match status" value="1"/>
</dbReference>
<dbReference type="EMBL" id="BFAA01005297">
    <property type="protein sequence ID" value="GCB63084.1"/>
    <property type="molecule type" value="Genomic_DNA"/>
</dbReference>
<dbReference type="Gene3D" id="3.40.50.300">
    <property type="entry name" value="P-loop containing nucleotide triphosphate hydrolases"/>
    <property type="match status" value="1"/>
</dbReference>
<organism evidence="8 9">
    <name type="scientific">Scyliorhinus torazame</name>
    <name type="common">Cloudy catshark</name>
    <name type="synonym">Catulus torazame</name>
    <dbReference type="NCBI Taxonomy" id="75743"/>
    <lineage>
        <taxon>Eukaryota</taxon>
        <taxon>Metazoa</taxon>
        <taxon>Chordata</taxon>
        <taxon>Craniata</taxon>
        <taxon>Vertebrata</taxon>
        <taxon>Chondrichthyes</taxon>
        <taxon>Elasmobranchii</taxon>
        <taxon>Galeomorphii</taxon>
        <taxon>Galeoidea</taxon>
        <taxon>Carcharhiniformes</taxon>
        <taxon>Scyliorhinidae</taxon>
        <taxon>Scyliorhinus</taxon>
    </lineage>
</organism>
<evidence type="ECO:0000256" key="1">
    <source>
        <dbReference type="ARBA" id="ARBA00022723"/>
    </source>
</evidence>
<dbReference type="GO" id="GO:0003924">
    <property type="term" value="F:GTPase activity"/>
    <property type="evidence" value="ECO:0007669"/>
    <property type="project" value="InterPro"/>
</dbReference>
<dbReference type="AlphaFoldDB" id="A0A401NQF1"/>
<accession>A0A401NQF1</accession>
<gene>
    <name evidence="8" type="ORF">scyTo_0011568</name>
</gene>
<name>A0A401NQF1_SCYTO</name>
<dbReference type="GO" id="GO:0046872">
    <property type="term" value="F:metal ion binding"/>
    <property type="evidence" value="ECO:0007669"/>
    <property type="project" value="UniProtKB-KW"/>
</dbReference>
<dbReference type="PRINTS" id="PR00318">
    <property type="entry name" value="GPROTEINA"/>
</dbReference>
<dbReference type="GO" id="GO:0001664">
    <property type="term" value="F:G protein-coupled receptor binding"/>
    <property type="evidence" value="ECO:0007669"/>
    <property type="project" value="TreeGrafter"/>
</dbReference>
<keyword evidence="1 7" id="KW-0479">Metal-binding</keyword>
<evidence type="ECO:0000313" key="9">
    <source>
        <dbReference type="Proteomes" id="UP000288216"/>
    </source>
</evidence>